<protein>
    <submittedName>
        <fullName evidence="3">Type III secretion system protein</fullName>
    </submittedName>
</protein>
<evidence type="ECO:0000256" key="1">
    <source>
        <dbReference type="SAM" id="MobiDB-lite"/>
    </source>
</evidence>
<reference evidence="3 4" key="1">
    <citation type="submission" date="2018-08" db="EMBL/GenBank/DDBJ databases">
        <title>Paraburkholderia sp. DHOM06 isolated from forest soil.</title>
        <authorList>
            <person name="Gao Z.-H."/>
            <person name="Qiu L.-H."/>
        </authorList>
    </citation>
    <scope>NUCLEOTIDE SEQUENCE [LARGE SCALE GENOMIC DNA]</scope>
    <source>
        <strain evidence="3 4">DHOM06</strain>
    </source>
</reference>
<accession>A0A3D8JUJ2</accession>
<sequence>MKTLRILTGAHAGIQVRLEPGRYRIGKGDETDVCITDWDDDEVLVELDDAGGLRAWRNTGDAGRAEPPAEPRENEPTLDASVVLIPDLVPFPFGNTVLCFGADDVPWPPDIELLAGMYRGTREESAQQPAPGEARDALDAQRRQRRLRRAAAGILALGGVTLVASGLLGRPRAHANTLASSDPAQLAAQVNAALGAAHLPALHAAAHGALVEVDGFVANAAQDLAARGVLMKLDDARVVRRYDVEQTDLASLEESLGSDGVHVAWREPGVLSVTGEVASLSRLRNALDRVQTDLDSNVRRIEVDVTQSTNALPQTEYTSMMAAGGTLYVQTSDGIKHLFVDGAPTDGAPARLRETLVPARAPAQLADAKDPSPQQH</sequence>
<dbReference type="AlphaFoldDB" id="A0A3D8JUJ2"/>
<evidence type="ECO:0000256" key="2">
    <source>
        <dbReference type="SAM" id="Phobius"/>
    </source>
</evidence>
<evidence type="ECO:0000313" key="4">
    <source>
        <dbReference type="Proteomes" id="UP000256838"/>
    </source>
</evidence>
<organism evidence="3 4">
    <name type="scientific">Trinickia dinghuensis</name>
    <dbReference type="NCBI Taxonomy" id="2291023"/>
    <lineage>
        <taxon>Bacteria</taxon>
        <taxon>Pseudomonadati</taxon>
        <taxon>Pseudomonadota</taxon>
        <taxon>Betaproteobacteria</taxon>
        <taxon>Burkholderiales</taxon>
        <taxon>Burkholderiaceae</taxon>
        <taxon>Trinickia</taxon>
    </lineage>
</organism>
<dbReference type="OrthoDB" id="5995712at2"/>
<comment type="caution">
    <text evidence="3">The sequence shown here is derived from an EMBL/GenBank/DDBJ whole genome shotgun (WGS) entry which is preliminary data.</text>
</comment>
<dbReference type="RefSeq" id="WP_115535814.1">
    <property type="nucleotide sequence ID" value="NZ_QRGA01000013.1"/>
</dbReference>
<feature type="region of interest" description="Disordered" evidence="1">
    <location>
        <begin position="55"/>
        <end position="76"/>
    </location>
</feature>
<evidence type="ECO:0000313" key="3">
    <source>
        <dbReference type="EMBL" id="RDU96759.1"/>
    </source>
</evidence>
<dbReference type="EMBL" id="QRGA01000013">
    <property type="protein sequence ID" value="RDU96759.1"/>
    <property type="molecule type" value="Genomic_DNA"/>
</dbReference>
<name>A0A3D8JUJ2_9BURK</name>
<keyword evidence="2" id="KW-0812">Transmembrane</keyword>
<keyword evidence="2" id="KW-0472">Membrane</keyword>
<proteinExistence type="predicted"/>
<gene>
    <name evidence="3" type="ORF">DWV00_22470</name>
</gene>
<feature type="transmembrane region" description="Helical" evidence="2">
    <location>
        <begin position="150"/>
        <end position="168"/>
    </location>
</feature>
<feature type="compositionally biased region" description="Basic and acidic residues" evidence="1">
    <location>
        <begin position="63"/>
        <end position="75"/>
    </location>
</feature>
<keyword evidence="4" id="KW-1185">Reference proteome</keyword>
<keyword evidence="2" id="KW-1133">Transmembrane helix</keyword>
<dbReference type="Proteomes" id="UP000256838">
    <property type="component" value="Unassembled WGS sequence"/>
</dbReference>